<comment type="subcellular location">
    <subcellularLocation>
        <location evidence="2">Membrane</location>
        <topology evidence="2">Single-pass membrane protein</topology>
    </subcellularLocation>
</comment>
<evidence type="ECO:0000256" key="1">
    <source>
        <dbReference type="ARBA" id="ARBA00000900"/>
    </source>
</evidence>
<comment type="caution">
    <text evidence="18">The sequence shown here is derived from an EMBL/GenBank/DDBJ whole genome shotgun (WGS) entry which is preliminary data.</text>
</comment>
<feature type="compositionally biased region" description="Polar residues" evidence="15">
    <location>
        <begin position="10"/>
        <end position="27"/>
    </location>
</feature>
<dbReference type="Gene3D" id="3.30.40.10">
    <property type="entry name" value="Zinc/RING finger domain, C3HC4 (zinc finger)"/>
    <property type="match status" value="1"/>
</dbReference>
<keyword evidence="19" id="KW-1185">Reference proteome</keyword>
<feature type="region of interest" description="Disordered" evidence="15">
    <location>
        <begin position="1"/>
        <end position="27"/>
    </location>
</feature>
<dbReference type="GO" id="GO:0016567">
    <property type="term" value="P:protein ubiquitination"/>
    <property type="evidence" value="ECO:0007669"/>
    <property type="project" value="InterPro"/>
</dbReference>
<feature type="compositionally biased region" description="Polar residues" evidence="15">
    <location>
        <begin position="330"/>
        <end position="359"/>
    </location>
</feature>
<keyword evidence="10" id="KW-0862">Zinc</keyword>
<evidence type="ECO:0000313" key="18">
    <source>
        <dbReference type="EMBL" id="PKI74089.1"/>
    </source>
</evidence>
<evidence type="ECO:0000256" key="13">
    <source>
        <dbReference type="ARBA" id="ARBA00024209"/>
    </source>
</evidence>
<evidence type="ECO:0000256" key="5">
    <source>
        <dbReference type="ARBA" id="ARBA00022679"/>
    </source>
</evidence>
<evidence type="ECO:0000256" key="7">
    <source>
        <dbReference type="ARBA" id="ARBA00022723"/>
    </source>
</evidence>
<dbReference type="SUPFAM" id="SSF57850">
    <property type="entry name" value="RING/U-box"/>
    <property type="match status" value="1"/>
</dbReference>
<feature type="region of interest" description="Disordered" evidence="15">
    <location>
        <begin position="323"/>
        <end position="360"/>
    </location>
</feature>
<dbReference type="Proteomes" id="UP000233551">
    <property type="component" value="Unassembled WGS sequence"/>
</dbReference>
<evidence type="ECO:0000256" key="12">
    <source>
        <dbReference type="ARBA" id="ARBA00023136"/>
    </source>
</evidence>
<evidence type="ECO:0000256" key="9">
    <source>
        <dbReference type="ARBA" id="ARBA00022786"/>
    </source>
</evidence>
<dbReference type="EMBL" id="PGOL01000241">
    <property type="protein sequence ID" value="PKI74089.1"/>
    <property type="molecule type" value="Genomic_DNA"/>
</dbReference>
<dbReference type="InterPro" id="IPR013083">
    <property type="entry name" value="Znf_RING/FYVE/PHD"/>
</dbReference>
<dbReference type="CDD" id="cd16461">
    <property type="entry name" value="RING-H2_EL5-like"/>
    <property type="match status" value="1"/>
</dbReference>
<dbReference type="GO" id="GO:0008270">
    <property type="term" value="F:zinc ion binding"/>
    <property type="evidence" value="ECO:0007669"/>
    <property type="project" value="UniProtKB-KW"/>
</dbReference>
<evidence type="ECO:0000259" key="17">
    <source>
        <dbReference type="PROSITE" id="PS50089"/>
    </source>
</evidence>
<feature type="transmembrane region" description="Helical" evidence="16">
    <location>
        <begin position="77"/>
        <end position="95"/>
    </location>
</feature>
<dbReference type="AlphaFoldDB" id="A0A2I0L058"/>
<keyword evidence="9" id="KW-0833">Ubl conjugation pathway</keyword>
<dbReference type="SMART" id="SM00184">
    <property type="entry name" value="RING"/>
    <property type="match status" value="1"/>
</dbReference>
<feature type="compositionally biased region" description="Polar residues" evidence="15">
    <location>
        <begin position="381"/>
        <end position="391"/>
    </location>
</feature>
<name>A0A2I0L058_PUNGR</name>
<dbReference type="FunFam" id="3.30.40.10:FF:000187">
    <property type="entry name" value="E3 ubiquitin-protein ligase ATL6"/>
    <property type="match status" value="1"/>
</dbReference>
<keyword evidence="6 16" id="KW-0812">Transmembrane</keyword>
<dbReference type="InterPro" id="IPR001841">
    <property type="entry name" value="Znf_RING"/>
</dbReference>
<evidence type="ECO:0000256" key="10">
    <source>
        <dbReference type="ARBA" id="ARBA00022833"/>
    </source>
</evidence>
<keyword evidence="5" id="KW-0808">Transferase</keyword>
<dbReference type="STRING" id="22663.A0A2I0L058"/>
<dbReference type="InterPro" id="IPR044600">
    <property type="entry name" value="ATL1/ATL16-like"/>
</dbReference>
<dbReference type="GO" id="GO:0061630">
    <property type="term" value="F:ubiquitin protein ligase activity"/>
    <property type="evidence" value="ECO:0007669"/>
    <property type="project" value="UniProtKB-EC"/>
</dbReference>
<feature type="region of interest" description="Disordered" evidence="15">
    <location>
        <begin position="253"/>
        <end position="284"/>
    </location>
</feature>
<keyword evidence="7" id="KW-0479">Metal-binding</keyword>
<comment type="similarity">
    <text evidence="13">Belongs to the RING-type zinc finger family. ATL subfamily.</text>
</comment>
<dbReference type="EC" id="2.3.2.27" evidence="4"/>
<evidence type="ECO:0000256" key="8">
    <source>
        <dbReference type="ARBA" id="ARBA00022771"/>
    </source>
</evidence>
<dbReference type="Pfam" id="PF13639">
    <property type="entry name" value="zf-RING_2"/>
    <property type="match status" value="1"/>
</dbReference>
<keyword evidence="8 14" id="KW-0863">Zinc-finger</keyword>
<feature type="region of interest" description="Disordered" evidence="15">
    <location>
        <begin position="381"/>
        <end position="401"/>
    </location>
</feature>
<gene>
    <name evidence="18" type="ORF">CRG98_005567</name>
</gene>
<dbReference type="PANTHER" id="PTHR46913">
    <property type="entry name" value="RING-H2 FINGER PROTEIN ATL16"/>
    <property type="match status" value="1"/>
</dbReference>
<evidence type="ECO:0000256" key="16">
    <source>
        <dbReference type="SAM" id="Phobius"/>
    </source>
</evidence>
<dbReference type="PROSITE" id="PS50089">
    <property type="entry name" value="ZF_RING_2"/>
    <property type="match status" value="1"/>
</dbReference>
<evidence type="ECO:0000256" key="15">
    <source>
        <dbReference type="SAM" id="MobiDB-lite"/>
    </source>
</evidence>
<evidence type="ECO:0000256" key="3">
    <source>
        <dbReference type="ARBA" id="ARBA00004906"/>
    </source>
</evidence>
<sequence>MAGSSRRRNCTSGEESSRFSNFSQMGSPSSISNIWAIVKLVAMWLLLIVSLPYVGAQVPSQAPSVFSKAMQQDMRSLAILSGVCLSLWIISIFVSNCFPCVENRSRRPIVAVGMRRTGLDPAVIETLPTMVYSDVKRLRLGQGVLECAVCLSEFEDHETLRLMLNCDHGFHLDCIDIWLTQHRTCPVCRTTVLPRPYVSTDQPVLTAGAESNSPNIEVRENYYGTLVIIYTPEDVLFRHVTVGSTLQQVAVEENRNGTVQRGQQEEEPRHHGNMAPNHSSTYEPMPIRRGRIIRSHSAGDFLVLQDEDPERFTLRLPSEVRKQVMDQAASKASTSRGRGNKSANGIGNGSSTGTCSGRQPQVLDRAIKSDRWAFNRVSQYLSRASPPQSSPRLGIHQQLPV</sequence>
<dbReference type="GO" id="GO:0016020">
    <property type="term" value="C:membrane"/>
    <property type="evidence" value="ECO:0007669"/>
    <property type="project" value="UniProtKB-SubCell"/>
</dbReference>
<organism evidence="18 19">
    <name type="scientific">Punica granatum</name>
    <name type="common">Pomegranate</name>
    <dbReference type="NCBI Taxonomy" id="22663"/>
    <lineage>
        <taxon>Eukaryota</taxon>
        <taxon>Viridiplantae</taxon>
        <taxon>Streptophyta</taxon>
        <taxon>Embryophyta</taxon>
        <taxon>Tracheophyta</taxon>
        <taxon>Spermatophyta</taxon>
        <taxon>Magnoliopsida</taxon>
        <taxon>eudicotyledons</taxon>
        <taxon>Gunneridae</taxon>
        <taxon>Pentapetalae</taxon>
        <taxon>rosids</taxon>
        <taxon>malvids</taxon>
        <taxon>Myrtales</taxon>
        <taxon>Lythraceae</taxon>
        <taxon>Punica</taxon>
    </lineage>
</organism>
<evidence type="ECO:0000256" key="6">
    <source>
        <dbReference type="ARBA" id="ARBA00022692"/>
    </source>
</evidence>
<evidence type="ECO:0000313" key="19">
    <source>
        <dbReference type="Proteomes" id="UP000233551"/>
    </source>
</evidence>
<dbReference type="PANTHER" id="PTHR46913:SF1">
    <property type="entry name" value="RING-H2 FINGER PROTEIN ATL16"/>
    <property type="match status" value="1"/>
</dbReference>
<proteinExistence type="inferred from homology"/>
<feature type="transmembrane region" description="Helical" evidence="16">
    <location>
        <begin position="34"/>
        <end position="56"/>
    </location>
</feature>
<evidence type="ECO:0000256" key="14">
    <source>
        <dbReference type="PROSITE-ProRule" id="PRU00175"/>
    </source>
</evidence>
<reference evidence="18 19" key="1">
    <citation type="submission" date="2017-11" db="EMBL/GenBank/DDBJ databases">
        <title>De-novo sequencing of pomegranate (Punica granatum L.) genome.</title>
        <authorList>
            <person name="Akparov Z."/>
            <person name="Amiraslanov A."/>
            <person name="Hajiyeva S."/>
            <person name="Abbasov M."/>
            <person name="Kaur K."/>
            <person name="Hamwieh A."/>
            <person name="Solovyev V."/>
            <person name="Salamov A."/>
            <person name="Braich B."/>
            <person name="Kosarev P."/>
            <person name="Mahmoud A."/>
            <person name="Hajiyev E."/>
            <person name="Babayeva S."/>
            <person name="Izzatullayeva V."/>
            <person name="Mammadov A."/>
            <person name="Mammadov A."/>
            <person name="Sharifova S."/>
            <person name="Ojaghi J."/>
            <person name="Eynullazada K."/>
            <person name="Bayramov B."/>
            <person name="Abdulazimova A."/>
            <person name="Shahmuradov I."/>
        </authorList>
    </citation>
    <scope>NUCLEOTIDE SEQUENCE [LARGE SCALE GENOMIC DNA]</scope>
    <source>
        <strain evidence="19">cv. AG2017</strain>
        <tissue evidence="18">Leaf</tissue>
    </source>
</reference>
<protein>
    <recommendedName>
        <fullName evidence="4">RING-type E3 ubiquitin transferase</fullName>
        <ecNumber evidence="4">2.3.2.27</ecNumber>
    </recommendedName>
</protein>
<accession>A0A2I0L058</accession>
<evidence type="ECO:0000256" key="2">
    <source>
        <dbReference type="ARBA" id="ARBA00004167"/>
    </source>
</evidence>
<keyword evidence="12 16" id="KW-0472">Membrane</keyword>
<comment type="pathway">
    <text evidence="3">Protein modification; protein ubiquitination.</text>
</comment>
<evidence type="ECO:0000256" key="4">
    <source>
        <dbReference type="ARBA" id="ARBA00012483"/>
    </source>
</evidence>
<evidence type="ECO:0000256" key="11">
    <source>
        <dbReference type="ARBA" id="ARBA00022989"/>
    </source>
</evidence>
<feature type="domain" description="RING-type" evidence="17">
    <location>
        <begin position="147"/>
        <end position="189"/>
    </location>
</feature>
<keyword evidence="11 16" id="KW-1133">Transmembrane helix</keyword>
<comment type="catalytic activity">
    <reaction evidence="1">
        <text>S-ubiquitinyl-[E2 ubiquitin-conjugating enzyme]-L-cysteine + [acceptor protein]-L-lysine = [E2 ubiquitin-conjugating enzyme]-L-cysteine + N(6)-ubiquitinyl-[acceptor protein]-L-lysine.</text>
        <dbReference type="EC" id="2.3.2.27"/>
    </reaction>
</comment>